<dbReference type="OrthoDB" id="7025931at2"/>
<protein>
    <submittedName>
        <fullName evidence="1">Uncharacterized protein</fullName>
    </submittedName>
</protein>
<evidence type="ECO:0000313" key="2">
    <source>
        <dbReference type="Proteomes" id="UP000325161"/>
    </source>
</evidence>
<dbReference type="RefSeq" id="WP_148814839.1">
    <property type="nucleotide sequence ID" value="NZ_CP043046.1"/>
</dbReference>
<dbReference type="AlphaFoldDB" id="A0A5C0AXP5"/>
<gene>
    <name evidence="1" type="ORF">FXN63_11195</name>
</gene>
<dbReference type="KEGG" id="pacr:FXN63_11195"/>
<dbReference type="EMBL" id="CP043046">
    <property type="protein sequence ID" value="QEI06334.1"/>
    <property type="molecule type" value="Genomic_DNA"/>
</dbReference>
<dbReference type="Proteomes" id="UP000325161">
    <property type="component" value="Chromosome"/>
</dbReference>
<reference evidence="1 2" key="1">
    <citation type="submission" date="2019-08" db="EMBL/GenBank/DDBJ databases">
        <title>Amphibian skin-associated Pigmentiphaga: genome sequence and occurrence across geography and hosts.</title>
        <authorList>
            <person name="Bletz M.C."/>
            <person name="Bunk B."/>
            <person name="Sproeer C."/>
            <person name="Biwer P."/>
            <person name="Reiter S."/>
            <person name="Rabemananjara F.C.E."/>
            <person name="Schulz S."/>
            <person name="Overmann J."/>
            <person name="Vences M."/>
        </authorList>
    </citation>
    <scope>NUCLEOTIDE SEQUENCE [LARGE SCALE GENOMIC DNA]</scope>
    <source>
        <strain evidence="1 2">Mada1488</strain>
    </source>
</reference>
<proteinExistence type="predicted"/>
<sequence length="322" mass="34840">MPLTDDALWRTLPDLPDVLDKIANGQYTLHGGVVRHAAGTEQGGQIVGHLLFPGDAQQTQQSIEKLQTVIEEGLGSLQGGLDQVQQSMGVLQGLQVANLALSGLNLAVSTAGFIVVCKKLDALSAKIQAQSQGIIETLKMVGEAHDRSLLGDEAQFRSLIMTAQQFCEHVDVAQLKSLVLPFTKEYQFTKLVLQKHARSAASNVDRFDDISLLQNRLINMGLMLAHVQLRAGTPVYAQAALRGLAEDIVDLNKTRIEALTTDHAFASRVTQDQYRNVRGFLRSGKEVVPALSYQADLIGVDVSHPGTLAKAAESKEILLFAA</sequence>
<keyword evidence="2" id="KW-1185">Reference proteome</keyword>
<accession>A0A5C0AXP5</accession>
<name>A0A5C0AXP5_9BURK</name>
<organism evidence="1 2">
    <name type="scientific">Pigmentiphaga aceris</name>
    <dbReference type="NCBI Taxonomy" id="1940612"/>
    <lineage>
        <taxon>Bacteria</taxon>
        <taxon>Pseudomonadati</taxon>
        <taxon>Pseudomonadota</taxon>
        <taxon>Betaproteobacteria</taxon>
        <taxon>Burkholderiales</taxon>
        <taxon>Alcaligenaceae</taxon>
        <taxon>Pigmentiphaga</taxon>
    </lineage>
</organism>
<evidence type="ECO:0000313" key="1">
    <source>
        <dbReference type="EMBL" id="QEI06334.1"/>
    </source>
</evidence>